<feature type="region of interest" description="Disordered" evidence="4">
    <location>
        <begin position="50"/>
        <end position="69"/>
    </location>
</feature>
<dbReference type="GO" id="GO:0005509">
    <property type="term" value="F:calcium ion binding"/>
    <property type="evidence" value="ECO:0007669"/>
    <property type="project" value="InterPro"/>
</dbReference>
<dbReference type="InterPro" id="IPR002048">
    <property type="entry name" value="EF_hand_dom"/>
</dbReference>
<dbReference type="PROSITE" id="PS00018">
    <property type="entry name" value="EF_HAND_1"/>
    <property type="match status" value="2"/>
</dbReference>
<organism evidence="6 7">
    <name type="scientific">Cucurbita moschata</name>
    <name type="common">Winter crookneck squash</name>
    <name type="synonym">Cucurbita pepo var. moschata</name>
    <dbReference type="NCBI Taxonomy" id="3662"/>
    <lineage>
        <taxon>Eukaryota</taxon>
        <taxon>Viridiplantae</taxon>
        <taxon>Streptophyta</taxon>
        <taxon>Embryophyta</taxon>
        <taxon>Tracheophyta</taxon>
        <taxon>Spermatophyta</taxon>
        <taxon>Magnoliopsida</taxon>
        <taxon>eudicotyledons</taxon>
        <taxon>Gunneridae</taxon>
        <taxon>Pentapetalae</taxon>
        <taxon>rosids</taxon>
        <taxon>fabids</taxon>
        <taxon>Cucurbitales</taxon>
        <taxon>Cucurbitaceae</taxon>
        <taxon>Cucurbiteae</taxon>
        <taxon>Cucurbita</taxon>
    </lineage>
</organism>
<dbReference type="CDD" id="cd00051">
    <property type="entry name" value="EFh"/>
    <property type="match status" value="1"/>
</dbReference>
<keyword evidence="2" id="KW-0677">Repeat</keyword>
<evidence type="ECO:0000256" key="1">
    <source>
        <dbReference type="ARBA" id="ARBA00022723"/>
    </source>
</evidence>
<dbReference type="InterPro" id="IPR018247">
    <property type="entry name" value="EF_Hand_1_Ca_BS"/>
</dbReference>
<evidence type="ECO:0000313" key="7">
    <source>
        <dbReference type="RefSeq" id="XP_022934595.1"/>
    </source>
</evidence>
<dbReference type="Gene3D" id="1.10.238.10">
    <property type="entry name" value="EF-hand"/>
    <property type="match status" value="1"/>
</dbReference>
<evidence type="ECO:0000256" key="2">
    <source>
        <dbReference type="ARBA" id="ARBA00022737"/>
    </source>
</evidence>
<feature type="domain" description="EF-hand" evidence="5">
    <location>
        <begin position="152"/>
        <end position="186"/>
    </location>
</feature>
<sequence length="186" mass="21390">MHNPQPTINLQLIPSTTTTTPPLVFIDRASIFAGTIHDLVSLAFSFFQSPPKDKAAPQSRASQSESKEDWLMSREEVKSVMEKLELYCNEEEDDEIDECFGRDEVRGMFEENEPSLEELKQTFNVFDRNRDGFIDAQELHTVLGLLASNNTIFIHDCKSMIARFDRNNDQKIDFNEFVKFMEVALS</sequence>
<protein>
    <submittedName>
        <fullName evidence="7">Probable calcium-binding protein CML30</fullName>
    </submittedName>
</protein>
<dbReference type="PROSITE" id="PS50222">
    <property type="entry name" value="EF_HAND_2"/>
    <property type="match status" value="2"/>
</dbReference>
<keyword evidence="1" id="KW-0479">Metal-binding</keyword>
<evidence type="ECO:0000256" key="4">
    <source>
        <dbReference type="SAM" id="MobiDB-lite"/>
    </source>
</evidence>
<dbReference type="AlphaFoldDB" id="A0A6J1F854"/>
<gene>
    <name evidence="7" type="primary">LOC111441729</name>
</gene>
<dbReference type="KEGG" id="cmos:111441729"/>
<evidence type="ECO:0000256" key="3">
    <source>
        <dbReference type="ARBA" id="ARBA00022837"/>
    </source>
</evidence>
<dbReference type="InterPro" id="IPR011992">
    <property type="entry name" value="EF-hand-dom_pair"/>
</dbReference>
<dbReference type="SUPFAM" id="SSF47473">
    <property type="entry name" value="EF-hand"/>
    <property type="match status" value="1"/>
</dbReference>
<keyword evidence="6" id="KW-1185">Reference proteome</keyword>
<reference evidence="7" key="1">
    <citation type="submission" date="2025-08" db="UniProtKB">
        <authorList>
            <consortium name="RefSeq"/>
        </authorList>
    </citation>
    <scope>IDENTIFICATION</scope>
    <source>
        <tissue evidence="7">Young leaves</tissue>
    </source>
</reference>
<evidence type="ECO:0000313" key="6">
    <source>
        <dbReference type="Proteomes" id="UP000504609"/>
    </source>
</evidence>
<name>A0A6J1F854_CUCMO</name>
<dbReference type="GeneID" id="111441729"/>
<accession>A0A6J1F854</accession>
<proteinExistence type="predicted"/>
<dbReference type="SMART" id="SM00054">
    <property type="entry name" value="EFh"/>
    <property type="match status" value="2"/>
</dbReference>
<dbReference type="Pfam" id="PF13499">
    <property type="entry name" value="EF-hand_7"/>
    <property type="match status" value="1"/>
</dbReference>
<feature type="domain" description="EF-hand" evidence="5">
    <location>
        <begin position="114"/>
        <end position="149"/>
    </location>
</feature>
<keyword evidence="3" id="KW-0106">Calcium</keyword>
<dbReference type="InterPro" id="IPR039647">
    <property type="entry name" value="EF_hand_pair_protein_CML-like"/>
</dbReference>
<dbReference type="RefSeq" id="XP_022934595.1">
    <property type="nucleotide sequence ID" value="XM_023078827.1"/>
</dbReference>
<dbReference type="Proteomes" id="UP000504609">
    <property type="component" value="Unplaced"/>
</dbReference>
<evidence type="ECO:0000259" key="5">
    <source>
        <dbReference type="PROSITE" id="PS50222"/>
    </source>
</evidence>
<dbReference type="PANTHER" id="PTHR10891">
    <property type="entry name" value="EF-HAND CALCIUM-BINDING DOMAIN CONTAINING PROTEIN"/>
    <property type="match status" value="1"/>
</dbReference>